<dbReference type="InterPro" id="IPR017853">
    <property type="entry name" value="GH"/>
</dbReference>
<organism evidence="5 6">
    <name type="scientific">Leifsonia virtsii</name>
    <dbReference type="NCBI Taxonomy" id="3035915"/>
    <lineage>
        <taxon>Bacteria</taxon>
        <taxon>Bacillati</taxon>
        <taxon>Actinomycetota</taxon>
        <taxon>Actinomycetes</taxon>
        <taxon>Micrococcales</taxon>
        <taxon>Microbacteriaceae</taxon>
        <taxon>Leifsonia</taxon>
    </lineage>
</organism>
<dbReference type="EMBL" id="JAROCB010000002">
    <property type="protein sequence ID" value="MDN4596960.1"/>
    <property type="molecule type" value="Genomic_DNA"/>
</dbReference>
<evidence type="ECO:0000256" key="2">
    <source>
        <dbReference type="RuleBase" id="RU003679"/>
    </source>
</evidence>
<keyword evidence="5" id="KW-0378">Hydrolase</keyword>
<evidence type="ECO:0000259" key="3">
    <source>
        <dbReference type="Pfam" id="PF01301"/>
    </source>
</evidence>
<reference evidence="5" key="1">
    <citation type="submission" date="2023-03" db="EMBL/GenBank/DDBJ databases">
        <title>MT1 and MT2 Draft Genomes of Novel Species.</title>
        <authorList>
            <person name="Venkateswaran K."/>
        </authorList>
    </citation>
    <scope>NUCLEOTIDE SEQUENCE</scope>
    <source>
        <strain evidence="5">F6_8S_P_1A</strain>
    </source>
</reference>
<dbReference type="GO" id="GO:0004565">
    <property type="term" value="F:beta-galactosidase activity"/>
    <property type="evidence" value="ECO:0007669"/>
    <property type="project" value="UniProtKB-EC"/>
</dbReference>
<dbReference type="SUPFAM" id="SSF51445">
    <property type="entry name" value="(Trans)glycosidases"/>
    <property type="match status" value="1"/>
</dbReference>
<dbReference type="PANTHER" id="PTHR23421">
    <property type="entry name" value="BETA-GALACTOSIDASE RELATED"/>
    <property type="match status" value="1"/>
</dbReference>
<comment type="caution">
    <text evidence="5">The sequence shown here is derived from an EMBL/GenBank/DDBJ whole genome shotgun (WGS) entry which is preliminary data.</text>
</comment>
<feature type="domain" description="GLMA-like second" evidence="4">
    <location>
        <begin position="515"/>
        <end position="577"/>
    </location>
</feature>
<proteinExistence type="inferred from homology"/>
<dbReference type="InterPro" id="IPR031330">
    <property type="entry name" value="Gly_Hdrlase_35_cat"/>
</dbReference>
<dbReference type="Pfam" id="PF22369">
    <property type="entry name" value="GLMA_2nd"/>
    <property type="match status" value="1"/>
</dbReference>
<dbReference type="EC" id="3.2.1.23" evidence="5"/>
<comment type="similarity">
    <text evidence="1 2">Belongs to the glycosyl hydrolase 35 family.</text>
</comment>
<accession>A0ABT8IVW8</accession>
<dbReference type="InterPro" id="IPR001944">
    <property type="entry name" value="Glycoside_Hdrlase_35"/>
</dbReference>
<protein>
    <submittedName>
        <fullName evidence="5">Beta-galactosidase</fullName>
        <ecNumber evidence="5">3.2.1.23</ecNumber>
    </submittedName>
</protein>
<evidence type="ECO:0000313" key="5">
    <source>
        <dbReference type="EMBL" id="MDN4596960.1"/>
    </source>
</evidence>
<dbReference type="Proteomes" id="UP001174210">
    <property type="component" value="Unassembled WGS sequence"/>
</dbReference>
<evidence type="ECO:0000313" key="6">
    <source>
        <dbReference type="Proteomes" id="UP001174210"/>
    </source>
</evidence>
<dbReference type="Pfam" id="PF01301">
    <property type="entry name" value="Glyco_hydro_35"/>
    <property type="match status" value="1"/>
</dbReference>
<gene>
    <name evidence="5" type="ORF">P5G59_07400</name>
</gene>
<sequence>MPIPTRLERSRILVDGEPRVVLAGEIHYFRLARRDWEDRIRAAVDAGLNTVASYIPWIWHELPDGTLDVSGDTRAERDLGAFIDLCAEHGLWFIARPGPFQMAELKNEGLPHRLRREHPEIHPTGWDGAPATTRTVDYLAPAFLAEAERWYDAVLPVLVSRQREYGGPVIAVQLDNEVGMLDWVSNTPTLTEQARREFAEWSGLEVDPRGGAAGTDGELALHHELARFTRDRFARYLQTLEGWARDRGVTAPLLVNIHGTGAGRGLTYPIGVSQLAPAYRGREGVTGGTDMYLGELTVQNVADLYLGNAFTSAVHGPDQPLTALEFDAGDGDYGEDLASLTSPDATVLKTLLDVAQGTRAINYYLFAGGINPLLERPVGDGDDRIGFTGERHGFAAPIGPEGEPSPALAGVAEATAAVLAHERLFAEGVQLTDDLVLGFVADHYLTEYTHPAARRRAEQVRDRERHRGFGDRHTLARALVLGGWSFGALDLQAAAGSDPAWSAAAPRDEREGRDRELVVLATGAELGRGVQEFLARHVQTGGRLLLVGDLPQHDADGSPCTVLADTLGVRDAGRADERVDAAGEYHPTVRAVGALAAHGAREVRVGGAQLFAGAGEELLRERGGGLPAAVRVSLDGGGVAVLLGADYPVHVGFWRDLLALAGARPRLELNADRPGVVAVPIAADTEAALVAVNVAPYDVTVAPEFDGVPLGDGPTVLGPRGHRILTLPAGAGAAPTTHRTETHA</sequence>
<dbReference type="PRINTS" id="PR00742">
    <property type="entry name" value="GLHYDRLASE35"/>
</dbReference>
<dbReference type="Gene3D" id="3.20.20.80">
    <property type="entry name" value="Glycosidases"/>
    <property type="match status" value="1"/>
</dbReference>
<evidence type="ECO:0000256" key="1">
    <source>
        <dbReference type="ARBA" id="ARBA00009809"/>
    </source>
</evidence>
<name>A0ABT8IVW8_9MICO</name>
<keyword evidence="6" id="KW-1185">Reference proteome</keyword>
<feature type="domain" description="Glycoside hydrolase 35 catalytic" evidence="3">
    <location>
        <begin position="12"/>
        <end position="201"/>
    </location>
</feature>
<dbReference type="RefSeq" id="WP_301217483.1">
    <property type="nucleotide sequence ID" value="NZ_JAROCB010000002.1"/>
</dbReference>
<dbReference type="InterPro" id="IPR054746">
    <property type="entry name" value="GLMA-like_second"/>
</dbReference>
<evidence type="ECO:0000259" key="4">
    <source>
        <dbReference type="Pfam" id="PF22369"/>
    </source>
</evidence>
<keyword evidence="5" id="KW-0326">Glycosidase</keyword>